<protein>
    <submittedName>
        <fullName evidence="1">Uncharacterized protein</fullName>
    </submittedName>
</protein>
<proteinExistence type="predicted"/>
<gene>
    <name evidence="1" type="ORF">ACFODZ_09820</name>
</gene>
<reference evidence="2" key="1">
    <citation type="journal article" date="2019" name="Int. J. Syst. Evol. Microbiol.">
        <title>The Global Catalogue of Microorganisms (GCM) 10K type strain sequencing project: providing services to taxonomists for standard genome sequencing and annotation.</title>
        <authorList>
            <consortium name="The Broad Institute Genomics Platform"/>
            <consortium name="The Broad Institute Genome Sequencing Center for Infectious Disease"/>
            <person name="Wu L."/>
            <person name="Ma J."/>
        </authorList>
    </citation>
    <scope>NUCLEOTIDE SEQUENCE [LARGE SCALE GENOMIC DNA]</scope>
    <source>
        <strain evidence="2">KCTC 42953</strain>
    </source>
</reference>
<evidence type="ECO:0000313" key="1">
    <source>
        <dbReference type="EMBL" id="MFC3194533.1"/>
    </source>
</evidence>
<comment type="caution">
    <text evidence="1">The sequence shown here is derived from an EMBL/GenBank/DDBJ whole genome shotgun (WGS) entry which is preliminary data.</text>
</comment>
<accession>A0ABV7JCS5</accession>
<organism evidence="1 2">
    <name type="scientific">Marinicella sediminis</name>
    <dbReference type="NCBI Taxonomy" id="1792834"/>
    <lineage>
        <taxon>Bacteria</taxon>
        <taxon>Pseudomonadati</taxon>
        <taxon>Pseudomonadota</taxon>
        <taxon>Gammaproteobacteria</taxon>
        <taxon>Lysobacterales</taxon>
        <taxon>Marinicellaceae</taxon>
        <taxon>Marinicella</taxon>
    </lineage>
</organism>
<sequence length="367" mass="41405">MNYQHRCDGMLTLECQSPIKQTWNKHNSSELTHQVARDLHAVLGIKGQTALVFLGAAFTSEQLLQPGFPIQQNLTRYASAAFQGESQVDQVLSVGASDDNMPAGLQPIPAEQQLYHLPFCLYTDDEQLATTFEQQLMHKGMVSPPTYELLCGQTGVVISHANYMTYLDLVAMMHNHFQQLGLSHLWEIIEMSLVNNEPKTAVSTDTGNHFYLIDHLLFTPSFSWSQWHQLKPESDPESYINWLMAQRLSIGAFSSHGLDVRPFKASQWPISSQKICLGSFEQSHIRDSWWFEDLPTQDTHPAAVVYHQHPQAGVVAISHQIEPQTVRVYYPIKPLGIKAIEAHLSNQTARKMATENSDWGHSASWIA</sequence>
<dbReference type="Proteomes" id="UP001595533">
    <property type="component" value="Unassembled WGS sequence"/>
</dbReference>
<name>A0ABV7JCS5_9GAMM</name>
<dbReference type="EMBL" id="JBHRTS010000004">
    <property type="protein sequence ID" value="MFC3194533.1"/>
    <property type="molecule type" value="Genomic_DNA"/>
</dbReference>
<evidence type="ECO:0000313" key="2">
    <source>
        <dbReference type="Proteomes" id="UP001595533"/>
    </source>
</evidence>
<keyword evidence="2" id="KW-1185">Reference proteome</keyword>
<dbReference type="RefSeq" id="WP_077411239.1">
    <property type="nucleotide sequence ID" value="NZ_JBHRTS010000004.1"/>
</dbReference>